<dbReference type="PROSITE" id="PS50966">
    <property type="entry name" value="ZF_SWIM"/>
    <property type="match status" value="1"/>
</dbReference>
<reference evidence="8" key="1">
    <citation type="journal article" date="2012" name="Nat. Biotechnol.">
        <title>Reference genome sequence of the model plant Setaria.</title>
        <authorList>
            <person name="Bennetzen J.L."/>
            <person name="Schmutz J."/>
            <person name="Wang H."/>
            <person name="Percifield R."/>
            <person name="Hawkins J."/>
            <person name="Pontaroli A.C."/>
            <person name="Estep M."/>
            <person name="Feng L."/>
            <person name="Vaughn J.N."/>
            <person name="Grimwood J."/>
            <person name="Jenkins J."/>
            <person name="Barry K."/>
            <person name="Lindquist E."/>
            <person name="Hellsten U."/>
            <person name="Deshpande S."/>
            <person name="Wang X."/>
            <person name="Wu X."/>
            <person name="Mitros T."/>
            <person name="Triplett J."/>
            <person name="Yang X."/>
            <person name="Ye C.Y."/>
            <person name="Mauro-Herrera M."/>
            <person name="Wang L."/>
            <person name="Li P."/>
            <person name="Sharma M."/>
            <person name="Sharma R."/>
            <person name="Ronald P.C."/>
            <person name="Panaud O."/>
            <person name="Kellogg E.A."/>
            <person name="Brutnell T.P."/>
            <person name="Doust A.N."/>
            <person name="Tuskan G.A."/>
            <person name="Rokhsar D."/>
            <person name="Devos K.M."/>
        </authorList>
    </citation>
    <scope>NUCLEOTIDE SEQUENCE [LARGE SCALE GENOMIC DNA]</scope>
    <source>
        <strain evidence="8">cv. Yugu1</strain>
    </source>
</reference>
<feature type="transmembrane region" description="Helical" evidence="5">
    <location>
        <begin position="641"/>
        <end position="662"/>
    </location>
</feature>
<evidence type="ECO:0000259" key="6">
    <source>
        <dbReference type="PROSITE" id="PS50966"/>
    </source>
</evidence>
<dbReference type="InterPro" id="IPR006564">
    <property type="entry name" value="Znf_PMZ"/>
</dbReference>
<evidence type="ECO:0000313" key="7">
    <source>
        <dbReference type="EnsemblPlants" id="KQL15507"/>
    </source>
</evidence>
<keyword evidence="8" id="KW-1185">Reference proteome</keyword>
<dbReference type="STRING" id="4555.K3ZDK6"/>
<dbReference type="eggNOG" id="ENOG502QSE3">
    <property type="taxonomic scope" value="Eukaryota"/>
</dbReference>
<accession>K3ZDK6</accession>
<dbReference type="SMART" id="SM00575">
    <property type="entry name" value="ZnF_PMZ"/>
    <property type="match status" value="1"/>
</dbReference>
<organism evidence="7 8">
    <name type="scientific">Setaria italica</name>
    <name type="common">Foxtail millet</name>
    <name type="synonym">Panicum italicum</name>
    <dbReference type="NCBI Taxonomy" id="4555"/>
    <lineage>
        <taxon>Eukaryota</taxon>
        <taxon>Viridiplantae</taxon>
        <taxon>Streptophyta</taxon>
        <taxon>Embryophyta</taxon>
        <taxon>Tracheophyta</taxon>
        <taxon>Spermatophyta</taxon>
        <taxon>Magnoliopsida</taxon>
        <taxon>Liliopsida</taxon>
        <taxon>Poales</taxon>
        <taxon>Poaceae</taxon>
        <taxon>PACMAD clade</taxon>
        <taxon>Panicoideae</taxon>
        <taxon>Panicodae</taxon>
        <taxon>Paniceae</taxon>
        <taxon>Cenchrinae</taxon>
        <taxon>Setaria</taxon>
    </lineage>
</organism>
<dbReference type="PANTHER" id="PTHR31973:SF184">
    <property type="entry name" value="OS02G0685500 PROTEIN"/>
    <property type="match status" value="1"/>
</dbReference>
<proteinExistence type="predicted"/>
<keyword evidence="3" id="KW-0862">Zinc</keyword>
<name>K3ZDK6_SETIT</name>
<dbReference type="InParanoid" id="K3ZDK6"/>
<dbReference type="Gramene" id="KQL15507">
    <property type="protein sequence ID" value="KQL15507"/>
    <property type="gene ID" value="SETIT_024644mg"/>
</dbReference>
<evidence type="ECO:0000256" key="3">
    <source>
        <dbReference type="ARBA" id="ARBA00022833"/>
    </source>
</evidence>
<keyword evidence="5" id="KW-0472">Membrane</keyword>
<dbReference type="Proteomes" id="UP000004995">
    <property type="component" value="Unassembled WGS sequence"/>
</dbReference>
<keyword evidence="2 4" id="KW-0863">Zinc-finger</keyword>
<evidence type="ECO:0000313" key="8">
    <source>
        <dbReference type="Proteomes" id="UP000004995"/>
    </source>
</evidence>
<reference evidence="7" key="2">
    <citation type="submission" date="2018-08" db="UniProtKB">
        <authorList>
            <consortium name="EnsemblPlants"/>
        </authorList>
    </citation>
    <scope>IDENTIFICATION</scope>
    <source>
        <strain evidence="7">Yugu1</strain>
    </source>
</reference>
<sequence>MIRKRPYKVLHSYAERRYIVVCEKESCPWRVCAKKQKVTGKWNITKVVGPHNCADHELRMKHPQLTSTLIAKRTIIRTVEELYGGYVISYGKALRAKQRAWKMIYGDWEAGYEQLPVLFNAIKVVNSCMHYEYIPKPNEWKDMRQIFFRSFWCFPQCVKAFRHCRPIFSIDAISCDVNNNLVPLVFALVERENNDSWGWFLRLVWLHVVGPGREVGIISDTHQGILNAMREQIEGYAPLHHHWCTRHLAENLLRKDGVKDNFELFQDAARQLEDRAYDVGGWRYEFQCSNMVESFNKLLLGIRAMPVNAIEHLDKAKERAATHEVICFDLGTGNYQVEQRGGTTSDGKVRESRMHVVVLRDFTCTCGKPRQYHFLCSHLVVAAMHRNFDIESMIPHEFSADTLVHTWSPRFVPFRDPREWPPYDGPKYIADLAYRWNKRGSRKRMRHRMVMDQIPRRTRRGRATPFLTDPEQNECSKWRPETHTFHLPFGEMTVTLEDCQKMLGLTIRSNVVTGSCRSDGWREHEQTIGNYCRAWILHLFAYVLFPDATGDTAWGSVVLGFLYRQLCEVCHRFASSASLGGCVYLLQLWMWARLPIGCPEVLSCREWFLGQPPRQQPTWVYLWDQVRVPHTRLERAYHNFITNYCVYVLLWTFIMDFVYFHYELCRLSL</sequence>
<dbReference type="EnsemblPlants" id="KQL15507">
    <property type="protein sequence ID" value="KQL15507"/>
    <property type="gene ID" value="SETIT_024644mg"/>
</dbReference>
<dbReference type="HOGENOM" id="CLU_011823_0_0_1"/>
<evidence type="ECO:0000256" key="2">
    <source>
        <dbReference type="ARBA" id="ARBA00022771"/>
    </source>
</evidence>
<keyword evidence="5" id="KW-0812">Transmembrane</keyword>
<dbReference type="Pfam" id="PF10551">
    <property type="entry name" value="MULE"/>
    <property type="match status" value="1"/>
</dbReference>
<evidence type="ECO:0000256" key="4">
    <source>
        <dbReference type="PROSITE-ProRule" id="PRU00325"/>
    </source>
</evidence>
<dbReference type="AlphaFoldDB" id="K3ZDK6"/>
<feature type="domain" description="SWIM-type" evidence="6">
    <location>
        <begin position="354"/>
        <end position="387"/>
    </location>
</feature>
<dbReference type="InterPro" id="IPR007527">
    <property type="entry name" value="Znf_SWIM"/>
</dbReference>
<evidence type="ECO:0000256" key="1">
    <source>
        <dbReference type="ARBA" id="ARBA00022723"/>
    </source>
</evidence>
<dbReference type="GO" id="GO:0008270">
    <property type="term" value="F:zinc ion binding"/>
    <property type="evidence" value="ECO:0007669"/>
    <property type="project" value="UniProtKB-KW"/>
</dbReference>
<evidence type="ECO:0000256" key="5">
    <source>
        <dbReference type="SAM" id="Phobius"/>
    </source>
</evidence>
<dbReference type="InterPro" id="IPR018289">
    <property type="entry name" value="MULE_transposase_dom"/>
</dbReference>
<keyword evidence="5" id="KW-1133">Transmembrane helix</keyword>
<dbReference type="PANTHER" id="PTHR31973">
    <property type="entry name" value="POLYPROTEIN, PUTATIVE-RELATED"/>
    <property type="match status" value="1"/>
</dbReference>
<dbReference type="Pfam" id="PF10536">
    <property type="entry name" value="PMD"/>
    <property type="match status" value="2"/>
</dbReference>
<protein>
    <recommendedName>
        <fullName evidence="6">SWIM-type domain-containing protein</fullName>
    </recommendedName>
</protein>
<keyword evidence="1" id="KW-0479">Metal-binding</keyword>
<dbReference type="InterPro" id="IPR019557">
    <property type="entry name" value="AminoTfrase-like_pln_mobile"/>
</dbReference>
<dbReference type="EMBL" id="AGNK02001727">
    <property type="status" value="NOT_ANNOTATED_CDS"/>
    <property type="molecule type" value="Genomic_DNA"/>
</dbReference>